<feature type="signal peptide" evidence="1">
    <location>
        <begin position="1"/>
        <end position="20"/>
    </location>
</feature>
<dbReference type="RefSeq" id="XP_027612459.1">
    <property type="nucleotide sequence ID" value="XM_027756658.1"/>
</dbReference>
<accession>A0A401GH71</accession>
<evidence type="ECO:0000313" key="2">
    <source>
        <dbReference type="EMBL" id="GBE81546.1"/>
    </source>
</evidence>
<reference evidence="2 3" key="1">
    <citation type="journal article" date="2018" name="Sci. Rep.">
        <title>Genome sequence of the cauliflower mushroom Sparassis crispa (Hanabiratake) and its association with beneficial usage.</title>
        <authorList>
            <person name="Kiyama R."/>
            <person name="Furutani Y."/>
            <person name="Kawaguchi K."/>
            <person name="Nakanishi T."/>
        </authorList>
    </citation>
    <scope>NUCLEOTIDE SEQUENCE [LARGE SCALE GENOMIC DNA]</scope>
</reference>
<sequence length="70" mass="7258">MRANFFSLVCIITLATTVCTLPLAGPSDGEPIPRNRGDGTLTLNVIGDGGLILSTREDDGCGGRDGTDCF</sequence>
<proteinExistence type="predicted"/>
<keyword evidence="3" id="KW-1185">Reference proteome</keyword>
<name>A0A401GH71_9APHY</name>
<dbReference type="GeneID" id="38778463"/>
<protein>
    <recommendedName>
        <fullName evidence="4">Secreted protein</fullName>
    </recommendedName>
</protein>
<dbReference type="Proteomes" id="UP000287166">
    <property type="component" value="Unassembled WGS sequence"/>
</dbReference>
<keyword evidence="1" id="KW-0732">Signal</keyword>
<gene>
    <name evidence="2" type="ORF">SCP_0312750</name>
</gene>
<evidence type="ECO:0000313" key="3">
    <source>
        <dbReference type="Proteomes" id="UP000287166"/>
    </source>
</evidence>
<organism evidence="2 3">
    <name type="scientific">Sparassis crispa</name>
    <dbReference type="NCBI Taxonomy" id="139825"/>
    <lineage>
        <taxon>Eukaryota</taxon>
        <taxon>Fungi</taxon>
        <taxon>Dikarya</taxon>
        <taxon>Basidiomycota</taxon>
        <taxon>Agaricomycotina</taxon>
        <taxon>Agaricomycetes</taxon>
        <taxon>Polyporales</taxon>
        <taxon>Sparassidaceae</taxon>
        <taxon>Sparassis</taxon>
    </lineage>
</organism>
<comment type="caution">
    <text evidence="2">The sequence shown here is derived from an EMBL/GenBank/DDBJ whole genome shotgun (WGS) entry which is preliminary data.</text>
</comment>
<evidence type="ECO:0000256" key="1">
    <source>
        <dbReference type="SAM" id="SignalP"/>
    </source>
</evidence>
<dbReference type="EMBL" id="BFAD01000003">
    <property type="protein sequence ID" value="GBE81546.1"/>
    <property type="molecule type" value="Genomic_DNA"/>
</dbReference>
<evidence type="ECO:0008006" key="4">
    <source>
        <dbReference type="Google" id="ProtNLM"/>
    </source>
</evidence>
<feature type="chain" id="PRO_5019176812" description="Secreted protein" evidence="1">
    <location>
        <begin position="21"/>
        <end position="70"/>
    </location>
</feature>
<dbReference type="InParanoid" id="A0A401GH71"/>
<dbReference type="AlphaFoldDB" id="A0A401GH71"/>